<evidence type="ECO:0000256" key="2">
    <source>
        <dbReference type="ARBA" id="ARBA00022692"/>
    </source>
</evidence>
<feature type="transmembrane region" description="Helical" evidence="5">
    <location>
        <begin position="184"/>
        <end position="204"/>
    </location>
</feature>
<accession>A0AAI9YCM4</accession>
<keyword evidence="3 5" id="KW-1133">Transmembrane helix</keyword>
<evidence type="ECO:0000313" key="6">
    <source>
        <dbReference type="EMBL" id="KAK1497188.1"/>
    </source>
</evidence>
<dbReference type="PANTHER" id="PTHR28128:SF1">
    <property type="entry name" value="GOLGI APPARATUS MEMBRANE PROTEIN TVP15"/>
    <property type="match status" value="1"/>
</dbReference>
<keyword evidence="7" id="KW-1185">Reference proteome</keyword>
<comment type="caution">
    <text evidence="6">The sequence shown here is derived from an EMBL/GenBank/DDBJ whole genome shotgun (WGS) entry which is preliminary data.</text>
</comment>
<dbReference type="GO" id="GO:0000139">
    <property type="term" value="C:Golgi membrane"/>
    <property type="evidence" value="ECO:0007669"/>
    <property type="project" value="TreeGrafter"/>
</dbReference>
<name>A0AAI9YCM4_9PEZI</name>
<organism evidence="6 7">
    <name type="scientific">Colletotrichum cuscutae</name>
    <dbReference type="NCBI Taxonomy" id="1209917"/>
    <lineage>
        <taxon>Eukaryota</taxon>
        <taxon>Fungi</taxon>
        <taxon>Dikarya</taxon>
        <taxon>Ascomycota</taxon>
        <taxon>Pezizomycotina</taxon>
        <taxon>Sordariomycetes</taxon>
        <taxon>Hypocreomycetidae</taxon>
        <taxon>Glomerellales</taxon>
        <taxon>Glomerellaceae</taxon>
        <taxon>Colletotrichum</taxon>
        <taxon>Colletotrichum acutatum species complex</taxon>
    </lineage>
</organism>
<dbReference type="Pfam" id="PF08507">
    <property type="entry name" value="COPI_assoc"/>
    <property type="match status" value="1"/>
</dbReference>
<dbReference type="Proteomes" id="UP001239213">
    <property type="component" value="Unassembled WGS sequence"/>
</dbReference>
<dbReference type="PANTHER" id="PTHR28128">
    <property type="entry name" value="GOLGI APPARATUS MEMBRANE PROTEIN TVP15"/>
    <property type="match status" value="1"/>
</dbReference>
<feature type="transmembrane region" description="Helical" evidence="5">
    <location>
        <begin position="90"/>
        <end position="108"/>
    </location>
</feature>
<gene>
    <name evidence="6" type="ORF">CCUS01_13227</name>
</gene>
<sequence length="250" mass="27585">LLSGRHTLHPPCFFFTPTPTSQHILLPNPRYLAAWPIHPRQLPFFFLFFFSHPPRLRSAIESPSILNSNAIYNSPKWSFPTPCVTRISRIVNLATATIMVLGGIAQFFNFNLYVLSDPPDGPQVSTTSTCARARIPRATAKPLHRDEGDMCQGIIVGAYVIIFGLCTALLEFQIPPQVSRYASFLFSFVGRGVFYIFIGSILLSDGVFKIIAGSIVGLIGVAYVVLEFVPQIEPPANMREADGGWGAEQV</sequence>
<evidence type="ECO:0000313" key="7">
    <source>
        <dbReference type="Proteomes" id="UP001239213"/>
    </source>
</evidence>
<feature type="transmembrane region" description="Helical" evidence="5">
    <location>
        <begin position="153"/>
        <end position="172"/>
    </location>
</feature>
<proteinExistence type="predicted"/>
<dbReference type="InterPro" id="IPR013714">
    <property type="entry name" value="Golgi_TVP15"/>
</dbReference>
<keyword evidence="2 5" id="KW-0812">Transmembrane</keyword>
<evidence type="ECO:0000256" key="3">
    <source>
        <dbReference type="ARBA" id="ARBA00022989"/>
    </source>
</evidence>
<feature type="non-terminal residue" evidence="6">
    <location>
        <position position="1"/>
    </location>
</feature>
<evidence type="ECO:0000256" key="4">
    <source>
        <dbReference type="ARBA" id="ARBA00023136"/>
    </source>
</evidence>
<reference evidence="6" key="1">
    <citation type="submission" date="2016-11" db="EMBL/GenBank/DDBJ databases">
        <title>The genome sequence of Colletotrichum cuscutae.</title>
        <authorList>
            <person name="Baroncelli R."/>
        </authorList>
    </citation>
    <scope>NUCLEOTIDE SEQUENCE</scope>
    <source>
        <strain evidence="6">IMI 304802</strain>
    </source>
</reference>
<keyword evidence="4 5" id="KW-0472">Membrane</keyword>
<feature type="transmembrane region" description="Helical" evidence="5">
    <location>
        <begin position="210"/>
        <end position="229"/>
    </location>
</feature>
<dbReference type="AlphaFoldDB" id="A0AAI9YCM4"/>
<evidence type="ECO:0000256" key="1">
    <source>
        <dbReference type="ARBA" id="ARBA00004141"/>
    </source>
</evidence>
<protein>
    <submittedName>
        <fullName evidence="6">COPI associated protein</fullName>
    </submittedName>
</protein>
<dbReference type="GO" id="GO:0016192">
    <property type="term" value="P:vesicle-mediated transport"/>
    <property type="evidence" value="ECO:0007669"/>
    <property type="project" value="TreeGrafter"/>
</dbReference>
<comment type="subcellular location">
    <subcellularLocation>
        <location evidence="1">Membrane</location>
        <topology evidence="1">Multi-pass membrane protein</topology>
    </subcellularLocation>
</comment>
<evidence type="ECO:0000256" key="5">
    <source>
        <dbReference type="SAM" id="Phobius"/>
    </source>
</evidence>
<dbReference type="EMBL" id="MPDP01000010">
    <property type="protein sequence ID" value="KAK1497188.1"/>
    <property type="molecule type" value="Genomic_DNA"/>
</dbReference>